<dbReference type="SUPFAM" id="SSF47384">
    <property type="entry name" value="Homodimeric domain of signal transducing histidine kinase"/>
    <property type="match status" value="1"/>
</dbReference>
<dbReference type="Gene3D" id="3.40.50.2300">
    <property type="match status" value="1"/>
</dbReference>
<dbReference type="RefSeq" id="WP_265262617.1">
    <property type="nucleotide sequence ID" value="NZ_JAIHOM010000005.1"/>
</dbReference>
<keyword evidence="11" id="KW-1185">Reference proteome</keyword>
<dbReference type="PANTHER" id="PTHR43547">
    <property type="entry name" value="TWO-COMPONENT HISTIDINE KINASE"/>
    <property type="match status" value="1"/>
</dbReference>
<dbReference type="InterPro" id="IPR003594">
    <property type="entry name" value="HATPase_dom"/>
</dbReference>
<keyword evidence="3 6" id="KW-0597">Phosphoprotein</keyword>
<dbReference type="CDD" id="cd19920">
    <property type="entry name" value="REC_PA4781-like"/>
    <property type="match status" value="1"/>
</dbReference>
<evidence type="ECO:0000256" key="6">
    <source>
        <dbReference type="PROSITE-ProRule" id="PRU00169"/>
    </source>
</evidence>
<dbReference type="EMBL" id="JAIHOM010000005">
    <property type="protein sequence ID" value="MCW6034957.1"/>
    <property type="molecule type" value="Genomic_DNA"/>
</dbReference>
<dbReference type="InterPro" id="IPR005467">
    <property type="entry name" value="His_kinase_dom"/>
</dbReference>
<dbReference type="PROSITE" id="PS50109">
    <property type="entry name" value="HIS_KIN"/>
    <property type="match status" value="1"/>
</dbReference>
<proteinExistence type="predicted"/>
<name>A0ABT3L0C8_9CYAN</name>
<evidence type="ECO:0000256" key="3">
    <source>
        <dbReference type="ARBA" id="ARBA00022553"/>
    </source>
</evidence>
<evidence type="ECO:0000256" key="5">
    <source>
        <dbReference type="ARBA" id="ARBA00023012"/>
    </source>
</evidence>
<dbReference type="SMART" id="SM00448">
    <property type="entry name" value="REC"/>
    <property type="match status" value="1"/>
</dbReference>
<protein>
    <recommendedName>
        <fullName evidence="2">histidine kinase</fullName>
        <ecNumber evidence="2">2.7.13.3</ecNumber>
    </recommendedName>
</protein>
<reference evidence="10 11" key="1">
    <citation type="submission" date="2021-08" db="EMBL/GenBank/DDBJ databases">
        <title>Draft genome sequence of Spirulina subsalsa with high tolerance to salinity and hype-accumulation of phycocyanin.</title>
        <authorList>
            <person name="Pei H."/>
            <person name="Jiang L."/>
        </authorList>
    </citation>
    <scope>NUCLEOTIDE SEQUENCE [LARGE SCALE GENOMIC DNA]</scope>
    <source>
        <strain evidence="10 11">FACHB-351</strain>
    </source>
</reference>
<dbReference type="EC" id="2.7.13.3" evidence="2"/>
<dbReference type="Gene3D" id="1.10.287.130">
    <property type="match status" value="1"/>
</dbReference>
<dbReference type="InterPro" id="IPR003661">
    <property type="entry name" value="HisK_dim/P_dom"/>
</dbReference>
<evidence type="ECO:0000256" key="1">
    <source>
        <dbReference type="ARBA" id="ARBA00000085"/>
    </source>
</evidence>
<dbReference type="Pfam" id="PF00072">
    <property type="entry name" value="Response_reg"/>
    <property type="match status" value="1"/>
</dbReference>
<evidence type="ECO:0000256" key="7">
    <source>
        <dbReference type="SAM" id="Coils"/>
    </source>
</evidence>
<dbReference type="InterPro" id="IPR036097">
    <property type="entry name" value="HisK_dim/P_sf"/>
</dbReference>
<dbReference type="Pfam" id="PF02518">
    <property type="entry name" value="HATPase_c"/>
    <property type="match status" value="1"/>
</dbReference>
<keyword evidence="5" id="KW-0902">Two-component regulatory system</keyword>
<dbReference type="InterPro" id="IPR011006">
    <property type="entry name" value="CheY-like_superfamily"/>
</dbReference>
<dbReference type="GO" id="GO:0016301">
    <property type="term" value="F:kinase activity"/>
    <property type="evidence" value="ECO:0007669"/>
    <property type="project" value="UniProtKB-KW"/>
</dbReference>
<comment type="catalytic activity">
    <reaction evidence="1">
        <text>ATP + protein L-histidine = ADP + protein N-phospho-L-histidine.</text>
        <dbReference type="EC" id="2.7.13.3"/>
    </reaction>
</comment>
<keyword evidence="4 10" id="KW-0418">Kinase</keyword>
<feature type="domain" description="Response regulatory" evidence="9">
    <location>
        <begin position="9"/>
        <end position="125"/>
    </location>
</feature>
<dbReference type="SMART" id="SM00387">
    <property type="entry name" value="HATPase_c"/>
    <property type="match status" value="1"/>
</dbReference>
<dbReference type="CDD" id="cd00082">
    <property type="entry name" value="HisKA"/>
    <property type="match status" value="1"/>
</dbReference>
<dbReference type="Gene3D" id="3.30.565.10">
    <property type="entry name" value="Histidine kinase-like ATPase, C-terminal domain"/>
    <property type="match status" value="1"/>
</dbReference>
<gene>
    <name evidence="10" type="ORF">K4A83_01540</name>
</gene>
<feature type="modified residue" description="4-aspartylphosphate" evidence="6">
    <location>
        <position position="58"/>
    </location>
</feature>
<dbReference type="InterPro" id="IPR004358">
    <property type="entry name" value="Sig_transdc_His_kin-like_C"/>
</dbReference>
<dbReference type="Proteomes" id="UP001526426">
    <property type="component" value="Unassembled WGS sequence"/>
</dbReference>
<evidence type="ECO:0000259" key="9">
    <source>
        <dbReference type="PROSITE" id="PS50110"/>
    </source>
</evidence>
<evidence type="ECO:0000313" key="10">
    <source>
        <dbReference type="EMBL" id="MCW6034957.1"/>
    </source>
</evidence>
<feature type="domain" description="Histidine kinase" evidence="8">
    <location>
        <begin position="181"/>
        <end position="439"/>
    </location>
</feature>
<keyword evidence="7" id="KW-0175">Coiled coil</keyword>
<dbReference type="PANTHER" id="PTHR43547:SF2">
    <property type="entry name" value="HYBRID SIGNAL TRANSDUCTION HISTIDINE KINASE C"/>
    <property type="match status" value="1"/>
</dbReference>
<dbReference type="SUPFAM" id="SSF55874">
    <property type="entry name" value="ATPase domain of HSP90 chaperone/DNA topoisomerase II/histidine kinase"/>
    <property type="match status" value="1"/>
</dbReference>
<organism evidence="10 11">
    <name type="scientific">Spirulina subsalsa FACHB-351</name>
    <dbReference type="NCBI Taxonomy" id="234711"/>
    <lineage>
        <taxon>Bacteria</taxon>
        <taxon>Bacillati</taxon>
        <taxon>Cyanobacteriota</taxon>
        <taxon>Cyanophyceae</taxon>
        <taxon>Spirulinales</taxon>
        <taxon>Spirulinaceae</taxon>
        <taxon>Spirulina</taxon>
    </lineage>
</organism>
<keyword evidence="4 10" id="KW-0808">Transferase</keyword>
<dbReference type="SUPFAM" id="SSF52172">
    <property type="entry name" value="CheY-like"/>
    <property type="match status" value="1"/>
</dbReference>
<dbReference type="InterPro" id="IPR001789">
    <property type="entry name" value="Sig_transdc_resp-reg_receiver"/>
</dbReference>
<dbReference type="PROSITE" id="PS50110">
    <property type="entry name" value="RESPONSE_REGULATORY"/>
    <property type="match status" value="1"/>
</dbReference>
<sequence>MFEGVESSTILVVEDNPTNIKVVFNLLRDVGLRVLIAKDGESALKKLEDVLPDLILLDVMMPGISGFETCHLIKENPSTQAIPVIFMTALADTENKIKGFELGAVDYITKPFQQNEVLARVNLHLKLCKLTQELAEKNRELLNLNLCLEEKVEEKTSEIKSMQSQLVLQEKMSSLGQLIAGIAHEIKNPIGFIESNLKPAYDYAENLIDLVKLYQTYYPQPVSEIRERLVNTEFDYVAEDFPQLLRSLEEGTKRLTYISQAMRTFCRSDQSLPEVFDVHQGLDSTLLILKHRLQRNEQRPAIQVIKDYDQLPLITCFPGQLNQVFMNVLANAIDALDEAYQQGEIFQGDNQGNCIIIQTRYAEADQQVWITIQDNGVGIPLAIQKQIFDYLFTTKKVGKGTGLGLSITREVMEHHQGKIEVESIPNQGTTFRLKLPVEVSFAPDNSITAS</sequence>
<dbReference type="PRINTS" id="PR00344">
    <property type="entry name" value="BCTRLSENSOR"/>
</dbReference>
<feature type="coiled-coil region" evidence="7">
    <location>
        <begin position="138"/>
        <end position="165"/>
    </location>
</feature>
<dbReference type="InterPro" id="IPR036890">
    <property type="entry name" value="HATPase_C_sf"/>
</dbReference>
<evidence type="ECO:0000256" key="2">
    <source>
        <dbReference type="ARBA" id="ARBA00012438"/>
    </source>
</evidence>
<evidence type="ECO:0000259" key="8">
    <source>
        <dbReference type="PROSITE" id="PS50109"/>
    </source>
</evidence>
<comment type="caution">
    <text evidence="10">The sequence shown here is derived from an EMBL/GenBank/DDBJ whole genome shotgun (WGS) entry which is preliminary data.</text>
</comment>
<evidence type="ECO:0000313" key="11">
    <source>
        <dbReference type="Proteomes" id="UP001526426"/>
    </source>
</evidence>
<accession>A0ABT3L0C8</accession>
<evidence type="ECO:0000256" key="4">
    <source>
        <dbReference type="ARBA" id="ARBA00022777"/>
    </source>
</evidence>